<evidence type="ECO:0000313" key="3">
    <source>
        <dbReference type="Proteomes" id="UP000010384"/>
    </source>
</evidence>
<dbReference type="STRING" id="251229.Chro_5296"/>
<dbReference type="InParanoid" id="K9U7S4"/>
<gene>
    <name evidence="2" type="ORF">Chro_5296</name>
</gene>
<dbReference type="Proteomes" id="UP000010384">
    <property type="component" value="Chromosome"/>
</dbReference>
<accession>K9U7S4</accession>
<protein>
    <submittedName>
        <fullName evidence="2">Uncharacterized protein</fullName>
    </submittedName>
</protein>
<proteinExistence type="predicted"/>
<evidence type="ECO:0000313" key="2">
    <source>
        <dbReference type="EMBL" id="AFY90663.1"/>
    </source>
</evidence>
<organism evidence="2 3">
    <name type="scientific">Chroococcidiopsis thermalis (strain PCC 7203)</name>
    <dbReference type="NCBI Taxonomy" id="251229"/>
    <lineage>
        <taxon>Bacteria</taxon>
        <taxon>Bacillati</taxon>
        <taxon>Cyanobacteriota</taxon>
        <taxon>Cyanophyceae</taxon>
        <taxon>Chroococcidiopsidales</taxon>
        <taxon>Chroococcidiopsidaceae</taxon>
        <taxon>Chroococcidiopsis</taxon>
    </lineage>
</organism>
<dbReference type="EMBL" id="CP003597">
    <property type="protein sequence ID" value="AFY90663.1"/>
    <property type="molecule type" value="Genomic_DNA"/>
</dbReference>
<evidence type="ECO:0000256" key="1">
    <source>
        <dbReference type="SAM" id="MobiDB-lite"/>
    </source>
</evidence>
<dbReference type="AlphaFoldDB" id="K9U7S4"/>
<name>K9U7S4_CHRTP</name>
<keyword evidence="3" id="KW-1185">Reference proteome</keyword>
<sequence>MNWDKNPVAPKVWLITGHTPTKAQDFSQERGK</sequence>
<feature type="region of interest" description="Disordered" evidence="1">
    <location>
        <begin position="1"/>
        <end position="32"/>
    </location>
</feature>
<dbReference type="KEGG" id="cthe:Chro_5296"/>
<reference evidence="2 3" key="1">
    <citation type="submission" date="2012-06" db="EMBL/GenBank/DDBJ databases">
        <title>Finished chromosome of genome of Chroococcidiopsis thermalis PCC 7203.</title>
        <authorList>
            <consortium name="US DOE Joint Genome Institute"/>
            <person name="Gugger M."/>
            <person name="Coursin T."/>
            <person name="Rippka R."/>
            <person name="Tandeau De Marsac N."/>
            <person name="Huntemann M."/>
            <person name="Wei C.-L."/>
            <person name="Han J."/>
            <person name="Detter J.C."/>
            <person name="Han C."/>
            <person name="Tapia R."/>
            <person name="Davenport K."/>
            <person name="Daligault H."/>
            <person name="Erkkila T."/>
            <person name="Gu W."/>
            <person name="Munk A.C.C."/>
            <person name="Teshima H."/>
            <person name="Xu Y."/>
            <person name="Chain P."/>
            <person name="Chen A."/>
            <person name="Krypides N."/>
            <person name="Mavromatis K."/>
            <person name="Markowitz V."/>
            <person name="Szeto E."/>
            <person name="Ivanova N."/>
            <person name="Mikhailova N."/>
            <person name="Ovchinnikova G."/>
            <person name="Pagani I."/>
            <person name="Pati A."/>
            <person name="Goodwin L."/>
            <person name="Peters L."/>
            <person name="Pitluck S."/>
            <person name="Woyke T."/>
            <person name="Kerfeld C."/>
        </authorList>
    </citation>
    <scope>NUCLEOTIDE SEQUENCE [LARGE SCALE GENOMIC DNA]</scope>
    <source>
        <strain evidence="2 3">PCC 7203</strain>
    </source>
</reference>
<dbReference type="HOGENOM" id="CLU_3388748_0_0_3"/>